<dbReference type="OrthoDB" id="9784298at2"/>
<evidence type="ECO:0000256" key="1">
    <source>
        <dbReference type="SAM" id="Phobius"/>
    </source>
</evidence>
<dbReference type="AlphaFoldDB" id="A0A290Q955"/>
<keyword evidence="1" id="KW-0812">Transmembrane</keyword>
<evidence type="ECO:0000313" key="3">
    <source>
        <dbReference type="Proteomes" id="UP000217265"/>
    </source>
</evidence>
<dbReference type="Proteomes" id="UP000217265">
    <property type="component" value="Chromosome"/>
</dbReference>
<evidence type="ECO:0000313" key="2">
    <source>
        <dbReference type="EMBL" id="ATC62776.1"/>
    </source>
</evidence>
<protein>
    <submittedName>
        <fullName evidence="2">Peptidase</fullName>
    </submittedName>
</protein>
<reference evidence="2 3" key="1">
    <citation type="submission" date="2017-09" db="EMBL/GenBank/DDBJ databases">
        <title>Complete genome sequence of Verrucomicrobial strain HZ-65, isolated from freshwater.</title>
        <authorList>
            <person name="Choi A."/>
        </authorList>
    </citation>
    <scope>NUCLEOTIDE SEQUENCE [LARGE SCALE GENOMIC DNA]</scope>
    <source>
        <strain evidence="2 3">HZ-65</strain>
    </source>
</reference>
<dbReference type="PANTHER" id="PTHR36434:SF1">
    <property type="entry name" value="MEMBRANE PROTEASE YUGP-RELATED"/>
    <property type="match status" value="1"/>
</dbReference>
<proteinExistence type="predicted"/>
<keyword evidence="1" id="KW-1133">Transmembrane helix</keyword>
<keyword evidence="3" id="KW-1185">Reference proteome</keyword>
<accession>A0A290Q955</accession>
<sequence>MTTLLAFVYLPMWLVWVLLGATFIFGLYAQMKVSSAYNKNVQIPSRGRITGREAAEAVMHRAGISDVTIEETGGHLTDHYDPTNRRLVLSSENYRGTSLAALGVAAHEAGHAIQHKVGYSMLKTRMALVPITQISSQILPFVMMGGLFFGGFRNNMILDIGILCYAVLTVFHFVTLPVEFDASRRANVELAGLGIVERDEIPGVKETLNAAALTYVAAFLSSLINLLYLLSMRRSDD</sequence>
<dbReference type="KEGG" id="vbh:CMV30_01660"/>
<dbReference type="InterPro" id="IPR007395">
    <property type="entry name" value="Zn_peptidase_2"/>
</dbReference>
<dbReference type="PANTHER" id="PTHR36434">
    <property type="entry name" value="MEMBRANE PROTEASE YUGP-RELATED"/>
    <property type="match status" value="1"/>
</dbReference>
<keyword evidence="1" id="KW-0472">Membrane</keyword>
<name>A0A290Q955_9BACT</name>
<feature type="transmembrane region" description="Helical" evidence="1">
    <location>
        <begin position="208"/>
        <end position="230"/>
    </location>
</feature>
<feature type="transmembrane region" description="Helical" evidence="1">
    <location>
        <begin position="156"/>
        <end position="176"/>
    </location>
</feature>
<dbReference type="EMBL" id="CP023344">
    <property type="protein sequence ID" value="ATC62776.1"/>
    <property type="molecule type" value="Genomic_DNA"/>
</dbReference>
<organism evidence="2 3">
    <name type="scientific">Nibricoccus aquaticus</name>
    <dbReference type="NCBI Taxonomy" id="2576891"/>
    <lineage>
        <taxon>Bacteria</taxon>
        <taxon>Pseudomonadati</taxon>
        <taxon>Verrucomicrobiota</taxon>
        <taxon>Opitutia</taxon>
        <taxon>Opitutales</taxon>
        <taxon>Opitutaceae</taxon>
        <taxon>Nibricoccus</taxon>
    </lineage>
</organism>
<dbReference type="Pfam" id="PF04298">
    <property type="entry name" value="Zn_peptidase_2"/>
    <property type="match status" value="1"/>
</dbReference>
<feature type="transmembrane region" description="Helical" evidence="1">
    <location>
        <begin position="126"/>
        <end position="150"/>
    </location>
</feature>
<gene>
    <name evidence="2" type="ORF">CMV30_01660</name>
</gene>
<dbReference type="RefSeq" id="WP_096054411.1">
    <property type="nucleotide sequence ID" value="NZ_CP023344.1"/>
</dbReference>
<feature type="transmembrane region" description="Helical" evidence="1">
    <location>
        <begin position="6"/>
        <end position="29"/>
    </location>
</feature>